<keyword evidence="3 11" id="KW-0285">Flavoprotein</keyword>
<dbReference type="InterPro" id="IPR019480">
    <property type="entry name" value="Dihydroorotate_DH_Fe-S-bd"/>
</dbReference>
<name>D3FE08_CONWI</name>
<dbReference type="InterPro" id="IPR017938">
    <property type="entry name" value="Riboflavin_synthase-like_b-brl"/>
</dbReference>
<dbReference type="STRING" id="469383.Cwoe_3205"/>
<dbReference type="Proteomes" id="UP000008229">
    <property type="component" value="Chromosome"/>
</dbReference>
<evidence type="ECO:0000256" key="8">
    <source>
        <dbReference type="ARBA" id="ARBA00023004"/>
    </source>
</evidence>
<dbReference type="GO" id="GO:0006221">
    <property type="term" value="P:pyrimidine nucleotide biosynthetic process"/>
    <property type="evidence" value="ECO:0007669"/>
    <property type="project" value="InterPro"/>
</dbReference>
<evidence type="ECO:0000256" key="9">
    <source>
        <dbReference type="ARBA" id="ARBA00023014"/>
    </source>
</evidence>
<dbReference type="InterPro" id="IPR039261">
    <property type="entry name" value="FNR_nucleotide-bd"/>
</dbReference>
<dbReference type="EMBL" id="CP001854">
    <property type="protein sequence ID" value="ADB51624.1"/>
    <property type="molecule type" value="Genomic_DNA"/>
</dbReference>
<reference evidence="15" key="2">
    <citation type="submission" date="2010-01" db="EMBL/GenBank/DDBJ databases">
        <title>The complete genome of Conexibacter woesei DSM 14684.</title>
        <authorList>
            <consortium name="US DOE Joint Genome Institute (JGI-PGF)"/>
            <person name="Lucas S."/>
            <person name="Copeland A."/>
            <person name="Lapidus A."/>
            <person name="Glavina del Rio T."/>
            <person name="Dalin E."/>
            <person name="Tice H."/>
            <person name="Bruce D."/>
            <person name="Goodwin L."/>
            <person name="Pitluck S."/>
            <person name="Kyrpides N."/>
            <person name="Mavromatis K."/>
            <person name="Ivanova N."/>
            <person name="Mikhailova N."/>
            <person name="Chertkov O."/>
            <person name="Brettin T."/>
            <person name="Detter J.C."/>
            <person name="Han C."/>
            <person name="Larimer F."/>
            <person name="Land M."/>
            <person name="Hauser L."/>
            <person name="Markowitz V."/>
            <person name="Cheng J.-F."/>
            <person name="Hugenholtz P."/>
            <person name="Woyke T."/>
            <person name="Wu D."/>
            <person name="Pukall R."/>
            <person name="Steenblock K."/>
            <person name="Schneider S."/>
            <person name="Klenk H.-P."/>
            <person name="Eisen J.A."/>
        </authorList>
    </citation>
    <scope>NUCLEOTIDE SEQUENCE [LARGE SCALE GENOMIC DNA]</scope>
    <source>
        <strain evidence="15">DSM 14684 / CIP 108061 / JCM 11494 / NBRC 100937 / ID131577</strain>
    </source>
</reference>
<keyword evidence="4 12" id="KW-0001">2Fe-2S</keyword>
<dbReference type="Gene3D" id="2.40.30.10">
    <property type="entry name" value="Translation factors"/>
    <property type="match status" value="1"/>
</dbReference>
<dbReference type="PANTHER" id="PTHR43513">
    <property type="entry name" value="DIHYDROOROTATE DEHYDROGENASE B (NAD(+)), ELECTRON TRANSFER SUBUNIT"/>
    <property type="match status" value="1"/>
</dbReference>
<feature type="binding site" evidence="12">
    <location>
        <position position="247"/>
    </location>
    <ligand>
        <name>[2Fe-2S] cluster</name>
        <dbReference type="ChEBI" id="CHEBI:190135"/>
    </ligand>
</feature>
<dbReference type="InterPro" id="IPR017927">
    <property type="entry name" value="FAD-bd_FR_type"/>
</dbReference>
<feature type="binding site" evidence="12">
    <location>
        <position position="244"/>
    </location>
    <ligand>
        <name>[2Fe-2S] cluster</name>
        <dbReference type="ChEBI" id="CHEBI:190135"/>
    </ligand>
</feature>
<evidence type="ECO:0000259" key="13">
    <source>
        <dbReference type="PROSITE" id="PS51384"/>
    </source>
</evidence>
<gene>
    <name evidence="14" type="ordered locus">Cwoe_3205</name>
</gene>
<dbReference type="SUPFAM" id="SSF63380">
    <property type="entry name" value="Riboflavin synthase domain-like"/>
    <property type="match status" value="1"/>
</dbReference>
<keyword evidence="2" id="KW-0813">Transport</keyword>
<comment type="cofactor">
    <cofactor evidence="10">
        <name>[2Fe-2S] cluster</name>
        <dbReference type="ChEBI" id="CHEBI:190135"/>
    </cofactor>
</comment>
<dbReference type="RefSeq" id="WP_012934675.1">
    <property type="nucleotide sequence ID" value="NC_013739.1"/>
</dbReference>
<dbReference type="Gene3D" id="2.10.240.10">
    <property type="entry name" value="Dihydroorotate dehydrogenase, electron transfer subunit"/>
    <property type="match status" value="1"/>
</dbReference>
<feature type="binding site" evidence="12">
    <location>
        <position position="259"/>
    </location>
    <ligand>
        <name>[2Fe-2S] cluster</name>
        <dbReference type="ChEBI" id="CHEBI:190135"/>
    </ligand>
</feature>
<comment type="cofactor">
    <cofactor evidence="12">
        <name>[2Fe-2S] cluster</name>
        <dbReference type="ChEBI" id="CHEBI:190135"/>
    </cofactor>
    <text evidence="12">Binds 1 [2Fe-2S] cluster per subunit.</text>
</comment>
<evidence type="ECO:0000256" key="12">
    <source>
        <dbReference type="PIRSR" id="PIRSR006816-2"/>
    </source>
</evidence>
<proteinExistence type="inferred from homology"/>
<dbReference type="PROSITE" id="PS51384">
    <property type="entry name" value="FAD_FR"/>
    <property type="match status" value="1"/>
</dbReference>
<dbReference type="GO" id="GO:0046872">
    <property type="term" value="F:metal ion binding"/>
    <property type="evidence" value="ECO:0007669"/>
    <property type="project" value="UniProtKB-KW"/>
</dbReference>
<dbReference type="GO" id="GO:0051537">
    <property type="term" value="F:2 iron, 2 sulfur cluster binding"/>
    <property type="evidence" value="ECO:0007669"/>
    <property type="project" value="UniProtKB-KW"/>
</dbReference>
<dbReference type="SUPFAM" id="SSF52343">
    <property type="entry name" value="Ferredoxin reductase-like, C-terminal NADP-linked domain"/>
    <property type="match status" value="1"/>
</dbReference>
<dbReference type="InterPro" id="IPR037117">
    <property type="entry name" value="Dihydroorotate_DH_ele_sf"/>
</dbReference>
<accession>D3FE08</accession>
<comment type="similarity">
    <text evidence="1">Belongs to the PyrK family.</text>
</comment>
<dbReference type="InterPro" id="IPR001433">
    <property type="entry name" value="OxRdtase_FAD/NAD-bd"/>
</dbReference>
<evidence type="ECO:0000256" key="1">
    <source>
        <dbReference type="ARBA" id="ARBA00006422"/>
    </source>
</evidence>
<feature type="binding site" evidence="12">
    <location>
        <position position="239"/>
    </location>
    <ligand>
        <name>[2Fe-2S] cluster</name>
        <dbReference type="ChEBI" id="CHEBI:190135"/>
    </ligand>
</feature>
<comment type="cofactor">
    <cofactor evidence="11">
        <name>FAD</name>
        <dbReference type="ChEBI" id="CHEBI:57692"/>
    </cofactor>
    <text evidence="11">Binds 1 FAD per subunit.</text>
</comment>
<sequence length="280" mass="29095">MTAAVCTDDGRRTLAPPQRRRAAVLERRTYGSYVVLRVADPDGPPPRPGQFAMLAAAERWGGGDGERPFLPRAFSVARVPAPGEAEFLLEDVGPGTNRLCELDAGDDVWLLSPLGIGFAASESDLDGRRPLLVGGGVGTAPLAILQDELGDAAGAPLLGFRDAPHAEGAAYLRDARVATDDGSVGHHGRVTELLVEELDRDAHAQVYACGPPPMLEAVRALCAARGVPAQLALESGMACGFGACFGCVVPTKTGYVRLCVDGPVLDADQLETALVPGAGH</sequence>
<reference evidence="14 15" key="1">
    <citation type="journal article" date="2010" name="Stand. Genomic Sci.">
        <title>Complete genome sequence of Conexibacter woesei type strain (ID131577).</title>
        <authorList>
            <person name="Pukall R."/>
            <person name="Lapidus A."/>
            <person name="Glavina Del Rio T."/>
            <person name="Copeland A."/>
            <person name="Tice H."/>
            <person name="Cheng J.-F."/>
            <person name="Lucas S."/>
            <person name="Chen F."/>
            <person name="Nolan M."/>
            <person name="Bruce D."/>
            <person name="Goodwin L."/>
            <person name="Pitluck S."/>
            <person name="Mavromatis K."/>
            <person name="Ivanova N."/>
            <person name="Ovchinnikova G."/>
            <person name="Pati A."/>
            <person name="Chen A."/>
            <person name="Palaniappan K."/>
            <person name="Land M."/>
            <person name="Hauser L."/>
            <person name="Chang Y.-J."/>
            <person name="Jeffries C.D."/>
            <person name="Chain P."/>
            <person name="Meincke L."/>
            <person name="Sims D."/>
            <person name="Brettin T."/>
            <person name="Detter J.C."/>
            <person name="Rohde M."/>
            <person name="Goeker M."/>
            <person name="Bristow J."/>
            <person name="Eisen J.A."/>
            <person name="Markowitz V."/>
            <person name="Kyrpides N.C."/>
            <person name="Klenk H.-P."/>
            <person name="Hugenholtz P."/>
        </authorList>
    </citation>
    <scope>NUCLEOTIDE SEQUENCE [LARGE SCALE GENOMIC DNA]</scope>
    <source>
        <strain evidence="15">DSM 14684 / CIP 108061 / JCM 11494 / NBRC 100937 / ID131577</strain>
    </source>
</reference>
<protein>
    <submittedName>
        <fullName evidence="14">Dihydroorotate dehydrogenase, electron transfer subunit, iron-sulphur cluster binding domain protein</fullName>
    </submittedName>
</protein>
<evidence type="ECO:0000256" key="6">
    <source>
        <dbReference type="ARBA" id="ARBA00022827"/>
    </source>
</evidence>
<evidence type="ECO:0000256" key="7">
    <source>
        <dbReference type="ARBA" id="ARBA00022982"/>
    </source>
</evidence>
<dbReference type="PIRSF" id="PIRSF006816">
    <property type="entry name" value="Cyc3_hyd_g"/>
    <property type="match status" value="1"/>
</dbReference>
<feature type="binding site" evidence="11">
    <location>
        <begin position="72"/>
        <end position="75"/>
    </location>
    <ligand>
        <name>FAD</name>
        <dbReference type="ChEBI" id="CHEBI:57692"/>
    </ligand>
</feature>
<organism evidence="14 15">
    <name type="scientific">Conexibacter woesei (strain DSM 14684 / CCUG 47730 / CIP 108061 / JCM 11494 / NBRC 100937 / ID131577)</name>
    <dbReference type="NCBI Taxonomy" id="469383"/>
    <lineage>
        <taxon>Bacteria</taxon>
        <taxon>Bacillati</taxon>
        <taxon>Actinomycetota</taxon>
        <taxon>Thermoleophilia</taxon>
        <taxon>Solirubrobacterales</taxon>
        <taxon>Conexibacteraceae</taxon>
        <taxon>Conexibacter</taxon>
    </lineage>
</organism>
<keyword evidence="7" id="KW-0249">Electron transport</keyword>
<dbReference type="AlphaFoldDB" id="D3FE08"/>
<keyword evidence="8 12" id="KW-0408">Iron</keyword>
<dbReference type="CDD" id="cd06218">
    <property type="entry name" value="DHOD_e_trans"/>
    <property type="match status" value="1"/>
</dbReference>
<dbReference type="Pfam" id="PF00175">
    <property type="entry name" value="NAD_binding_1"/>
    <property type="match status" value="1"/>
</dbReference>
<evidence type="ECO:0000256" key="2">
    <source>
        <dbReference type="ARBA" id="ARBA00022448"/>
    </source>
</evidence>
<keyword evidence="5 12" id="KW-0479">Metal-binding</keyword>
<dbReference type="Pfam" id="PF10418">
    <property type="entry name" value="DHODB_Fe-S_bind"/>
    <property type="match status" value="1"/>
</dbReference>
<keyword evidence="6 11" id="KW-0274">FAD</keyword>
<dbReference type="eggNOG" id="COG0543">
    <property type="taxonomic scope" value="Bacteria"/>
</dbReference>
<feature type="domain" description="FAD-binding FR-type" evidence="13">
    <location>
        <begin position="17"/>
        <end position="120"/>
    </location>
</feature>
<dbReference type="GO" id="GO:0016491">
    <property type="term" value="F:oxidoreductase activity"/>
    <property type="evidence" value="ECO:0007669"/>
    <property type="project" value="InterPro"/>
</dbReference>
<evidence type="ECO:0000256" key="11">
    <source>
        <dbReference type="PIRSR" id="PIRSR006816-1"/>
    </source>
</evidence>
<evidence type="ECO:0000313" key="15">
    <source>
        <dbReference type="Proteomes" id="UP000008229"/>
    </source>
</evidence>
<evidence type="ECO:0000313" key="14">
    <source>
        <dbReference type="EMBL" id="ADB51624.1"/>
    </source>
</evidence>
<evidence type="ECO:0000256" key="3">
    <source>
        <dbReference type="ARBA" id="ARBA00022630"/>
    </source>
</evidence>
<evidence type="ECO:0000256" key="4">
    <source>
        <dbReference type="ARBA" id="ARBA00022714"/>
    </source>
</evidence>
<evidence type="ECO:0000256" key="10">
    <source>
        <dbReference type="ARBA" id="ARBA00034078"/>
    </source>
</evidence>
<dbReference type="OrthoDB" id="9796486at2"/>
<evidence type="ECO:0000256" key="5">
    <source>
        <dbReference type="ARBA" id="ARBA00022723"/>
    </source>
</evidence>
<feature type="binding site" evidence="11">
    <location>
        <begin position="95"/>
        <end position="96"/>
    </location>
    <ligand>
        <name>FAD</name>
        <dbReference type="ChEBI" id="CHEBI:57692"/>
    </ligand>
</feature>
<dbReference type="GO" id="GO:0050660">
    <property type="term" value="F:flavin adenine dinucleotide binding"/>
    <property type="evidence" value="ECO:0007669"/>
    <property type="project" value="InterPro"/>
</dbReference>
<keyword evidence="9 12" id="KW-0411">Iron-sulfur</keyword>
<dbReference type="HOGENOM" id="CLU_003827_1_2_11"/>
<dbReference type="InterPro" id="IPR012165">
    <property type="entry name" value="Cyt_c3_hydrogenase_gsu"/>
</dbReference>
<keyword evidence="15" id="KW-1185">Reference proteome</keyword>
<dbReference type="InterPro" id="IPR050353">
    <property type="entry name" value="PyrK_electron_transfer"/>
</dbReference>
<dbReference type="Gene3D" id="3.40.50.80">
    <property type="entry name" value="Nucleotide-binding domain of ferredoxin-NADP reductase (FNR) module"/>
    <property type="match status" value="1"/>
</dbReference>
<dbReference type="KEGG" id="cwo:Cwoe_3205"/>
<dbReference type="PANTHER" id="PTHR43513:SF3">
    <property type="entry name" value="DIHYDROOROTATE DEHYDROGENASE B (NAD(+)), ELECTRON TRANSFER SUBUNIT-RELATED"/>
    <property type="match status" value="1"/>
</dbReference>